<proteinExistence type="inferred from homology"/>
<evidence type="ECO:0000259" key="9">
    <source>
        <dbReference type="PROSITE" id="PS51144"/>
    </source>
</evidence>
<organism evidence="10 11">
    <name type="scientific">Hydra vulgaris</name>
    <name type="common">Hydra</name>
    <name type="synonym">Hydra attenuata</name>
    <dbReference type="NCBI Taxonomy" id="6087"/>
    <lineage>
        <taxon>Eukaryota</taxon>
        <taxon>Metazoa</taxon>
        <taxon>Cnidaria</taxon>
        <taxon>Hydrozoa</taxon>
        <taxon>Hydroidolina</taxon>
        <taxon>Anthoathecata</taxon>
        <taxon>Aplanulata</taxon>
        <taxon>Hydridae</taxon>
        <taxon>Hydra</taxon>
    </lineage>
</organism>
<dbReference type="Proteomes" id="UP001652625">
    <property type="component" value="Chromosome 15"/>
</dbReference>
<gene>
    <name evidence="11" type="primary">LOC136071965</name>
</gene>
<evidence type="ECO:0000256" key="7">
    <source>
        <dbReference type="ARBA" id="ARBA00048348"/>
    </source>
</evidence>
<dbReference type="PROSITE" id="PS00162">
    <property type="entry name" value="ALPHA_CA_1"/>
    <property type="match status" value="1"/>
</dbReference>
<name>A0ABM4DJJ7_HYDVU</name>
<comment type="catalytic activity">
    <reaction evidence="7 8">
        <text>hydrogencarbonate + H(+) = CO2 + H2O</text>
        <dbReference type="Rhea" id="RHEA:10748"/>
        <dbReference type="ChEBI" id="CHEBI:15377"/>
        <dbReference type="ChEBI" id="CHEBI:15378"/>
        <dbReference type="ChEBI" id="CHEBI:16526"/>
        <dbReference type="ChEBI" id="CHEBI:17544"/>
        <dbReference type="EC" id="4.2.1.1"/>
    </reaction>
</comment>
<accession>A0ABM4DJJ7</accession>
<protein>
    <recommendedName>
        <fullName evidence="3 8">Carbonic anhydrase</fullName>
        <ecNumber evidence="3 8">4.2.1.1</ecNumber>
    </recommendedName>
</protein>
<dbReference type="PANTHER" id="PTHR18952:SF265">
    <property type="entry name" value="CARBONIC ANHYDRASE"/>
    <property type="match status" value="1"/>
</dbReference>
<feature type="domain" description="Alpha-carbonic anhydrase" evidence="9">
    <location>
        <begin position="28"/>
        <end position="297"/>
    </location>
</feature>
<dbReference type="InterPro" id="IPR018338">
    <property type="entry name" value="Carbonic_anhydrase_a-class_CS"/>
</dbReference>
<evidence type="ECO:0000256" key="8">
    <source>
        <dbReference type="RuleBase" id="RU367011"/>
    </source>
</evidence>
<comment type="function">
    <text evidence="1 8">Reversible hydration of carbon dioxide.</text>
</comment>
<comment type="cofactor">
    <cofactor evidence="8">
        <name>Zn(2+)</name>
        <dbReference type="ChEBI" id="CHEBI:29105"/>
    </cofactor>
</comment>
<evidence type="ECO:0000313" key="10">
    <source>
        <dbReference type="Proteomes" id="UP001652625"/>
    </source>
</evidence>
<feature type="signal peptide" evidence="8">
    <location>
        <begin position="1"/>
        <end position="20"/>
    </location>
</feature>
<dbReference type="CDD" id="cd00326">
    <property type="entry name" value="alpha_CA"/>
    <property type="match status" value="1"/>
</dbReference>
<evidence type="ECO:0000256" key="5">
    <source>
        <dbReference type="ARBA" id="ARBA00022833"/>
    </source>
</evidence>
<dbReference type="InterPro" id="IPR001148">
    <property type="entry name" value="CA_dom"/>
</dbReference>
<keyword evidence="10" id="KW-1185">Reference proteome</keyword>
<dbReference type="PANTHER" id="PTHR18952">
    <property type="entry name" value="CARBONIC ANHYDRASE"/>
    <property type="match status" value="1"/>
</dbReference>
<dbReference type="PROSITE" id="PS51144">
    <property type="entry name" value="ALPHA_CA_2"/>
    <property type="match status" value="1"/>
</dbReference>
<dbReference type="Gene3D" id="3.10.200.10">
    <property type="entry name" value="Alpha carbonic anhydrase"/>
    <property type="match status" value="1"/>
</dbReference>
<evidence type="ECO:0000256" key="4">
    <source>
        <dbReference type="ARBA" id="ARBA00022723"/>
    </source>
</evidence>
<keyword evidence="8" id="KW-0732">Signal</keyword>
<dbReference type="Pfam" id="PF00194">
    <property type="entry name" value="Carb_anhydrase"/>
    <property type="match status" value="1"/>
</dbReference>
<dbReference type="EC" id="4.2.1.1" evidence="3 8"/>
<dbReference type="InterPro" id="IPR036398">
    <property type="entry name" value="CA_dom_sf"/>
</dbReference>
<keyword evidence="6 8" id="KW-0456">Lyase</keyword>
<dbReference type="SMART" id="SM01057">
    <property type="entry name" value="Carb_anhydrase"/>
    <property type="match status" value="1"/>
</dbReference>
<dbReference type="InterPro" id="IPR023561">
    <property type="entry name" value="Carbonic_anhydrase_a-class"/>
</dbReference>
<keyword evidence="4 8" id="KW-0479">Metal-binding</keyword>
<reference evidence="11" key="1">
    <citation type="submission" date="2025-08" db="UniProtKB">
        <authorList>
            <consortium name="RefSeq"/>
        </authorList>
    </citation>
    <scope>IDENTIFICATION</scope>
</reference>
<dbReference type="GeneID" id="136071965"/>
<comment type="similarity">
    <text evidence="2 8">Belongs to the alpha-carbonic anhydrase family.</text>
</comment>
<dbReference type="SUPFAM" id="SSF51069">
    <property type="entry name" value="Carbonic anhydrase"/>
    <property type="match status" value="1"/>
</dbReference>
<evidence type="ECO:0000256" key="1">
    <source>
        <dbReference type="ARBA" id="ARBA00002904"/>
    </source>
</evidence>
<sequence length="326" mass="36714">MIHRIIFAIVGCQLAITVLGNDESSHHGEWSYDSDTGPMYWYYDHPQCNGTKQSPINIQENQAIYNDSLTPLLLFNYSTVFNNSNYYLTNNGHTVILGMDSNSSISVGLLWKGKQYNFFGLHFHWGENDTVGSEHLLSNKHFPLEVHIVHYLNDYGNFSNSLNYADGVLVWGIFYQLDNSIDVNNNSLKDVFNNIRNVINAGNKTNILPVPLSSFVPQNSLDSYYHYAGSLTTPECSESVLWIVNQKIMKVSSSQLQAFRLLKGHLHNVSDSVEPEVLTENDRPIQPLNGRKVFTSVPYFTGSSSSSLLTATALYIIFSFVSSVFL</sequence>
<evidence type="ECO:0000256" key="6">
    <source>
        <dbReference type="ARBA" id="ARBA00023239"/>
    </source>
</evidence>
<evidence type="ECO:0000256" key="3">
    <source>
        <dbReference type="ARBA" id="ARBA00012925"/>
    </source>
</evidence>
<dbReference type="RefSeq" id="XP_065674681.1">
    <property type="nucleotide sequence ID" value="XM_065818609.1"/>
</dbReference>
<keyword evidence="5 8" id="KW-0862">Zinc</keyword>
<evidence type="ECO:0000256" key="2">
    <source>
        <dbReference type="ARBA" id="ARBA00010718"/>
    </source>
</evidence>
<evidence type="ECO:0000313" key="11">
    <source>
        <dbReference type="RefSeq" id="XP_065674681.1"/>
    </source>
</evidence>
<feature type="chain" id="PRO_5044959658" description="Carbonic anhydrase" evidence="8">
    <location>
        <begin position="21"/>
        <end position="326"/>
    </location>
</feature>